<feature type="chain" id="PRO_5001758613" description="Lipoprotein" evidence="1">
    <location>
        <begin position="18"/>
        <end position="132"/>
    </location>
</feature>
<dbReference type="eggNOG" id="ENOG5033CHF">
    <property type="taxonomic scope" value="Bacteria"/>
</dbReference>
<comment type="caution">
    <text evidence="2">The sequence shown here is derived from an EMBL/GenBank/DDBJ whole genome shotgun (WGS) entry which is preliminary data.</text>
</comment>
<dbReference type="AlphaFoldDB" id="A0A081K5F6"/>
<organism evidence="2 3">
    <name type="scientific">Endozoicomonas elysicola</name>
    <dbReference type="NCBI Taxonomy" id="305900"/>
    <lineage>
        <taxon>Bacteria</taxon>
        <taxon>Pseudomonadati</taxon>
        <taxon>Pseudomonadota</taxon>
        <taxon>Gammaproteobacteria</taxon>
        <taxon>Oceanospirillales</taxon>
        <taxon>Endozoicomonadaceae</taxon>
        <taxon>Endozoicomonas</taxon>
    </lineage>
</organism>
<dbReference type="Proteomes" id="UP000027997">
    <property type="component" value="Unassembled WGS sequence"/>
</dbReference>
<proteinExistence type="predicted"/>
<reference evidence="2 3" key="1">
    <citation type="submission" date="2014-06" db="EMBL/GenBank/DDBJ databases">
        <title>Whole Genome Sequences of Three Symbiotic Endozoicomonas Bacteria.</title>
        <authorList>
            <person name="Neave M.J."/>
            <person name="Apprill A."/>
            <person name="Voolstra C.R."/>
        </authorList>
    </citation>
    <scope>NUCLEOTIDE SEQUENCE [LARGE SCALE GENOMIC DNA]</scope>
    <source>
        <strain evidence="2 3">DSM 22380</strain>
    </source>
</reference>
<keyword evidence="3" id="KW-1185">Reference proteome</keyword>
<evidence type="ECO:0000256" key="1">
    <source>
        <dbReference type="SAM" id="SignalP"/>
    </source>
</evidence>
<accession>A0A081K5F6</accession>
<feature type="signal peptide" evidence="1">
    <location>
        <begin position="1"/>
        <end position="17"/>
    </location>
</feature>
<keyword evidence="1" id="KW-0732">Signal</keyword>
<sequence length="132" mass="14915">MMIYKRSALILAVSVLAGCVSMTESSSGMNETFVTNITEDGTKLFTYHVQPIMDERPELPDSWEEPLKSWIAPWDTIDHQIYTMLDNKVAMTGYCREGYIELSSDFSGSSYQIHGECYEAASAEDRTWFSAS</sequence>
<dbReference type="PROSITE" id="PS51257">
    <property type="entry name" value="PROKAR_LIPOPROTEIN"/>
    <property type="match status" value="1"/>
</dbReference>
<evidence type="ECO:0008006" key="4">
    <source>
        <dbReference type="Google" id="ProtNLM"/>
    </source>
</evidence>
<evidence type="ECO:0000313" key="3">
    <source>
        <dbReference type="Proteomes" id="UP000027997"/>
    </source>
</evidence>
<dbReference type="EMBL" id="JOJP01000001">
    <property type="protein sequence ID" value="KEI69382.1"/>
    <property type="molecule type" value="Genomic_DNA"/>
</dbReference>
<name>A0A081K5F6_9GAMM</name>
<evidence type="ECO:0000313" key="2">
    <source>
        <dbReference type="EMBL" id="KEI69382.1"/>
    </source>
</evidence>
<protein>
    <recommendedName>
        <fullName evidence="4">Lipoprotein</fullName>
    </recommendedName>
</protein>
<gene>
    <name evidence="2" type="ORF">GV64_00290</name>
</gene>